<keyword evidence="2" id="KW-1185">Reference proteome</keyword>
<reference evidence="1 2" key="1">
    <citation type="journal article" date="2008" name="PLoS Genet.">
        <title>Genomic islands in the pathogenic filamentous fungus Aspergillus fumigatus.</title>
        <authorList>
            <person name="Fedorova N.D."/>
            <person name="Khaldi N."/>
            <person name="Joardar V.S."/>
            <person name="Maiti R."/>
            <person name="Amedeo P."/>
            <person name="Anderson M.J."/>
            <person name="Crabtree J."/>
            <person name="Silva J.C."/>
            <person name="Badger J.H."/>
            <person name="Albarraq A."/>
            <person name="Angiuoli S."/>
            <person name="Bussey H."/>
            <person name="Bowyer P."/>
            <person name="Cotty P.J."/>
            <person name="Dyer P.S."/>
            <person name="Egan A."/>
            <person name="Galens K."/>
            <person name="Fraser-Liggett C.M."/>
            <person name="Haas B.J."/>
            <person name="Inman J.M."/>
            <person name="Kent R."/>
            <person name="Lemieux S."/>
            <person name="Malavazi I."/>
            <person name="Orvis J."/>
            <person name="Roemer T."/>
            <person name="Ronning C.M."/>
            <person name="Sundaram J.P."/>
            <person name="Sutton G."/>
            <person name="Turner G."/>
            <person name="Venter J.C."/>
            <person name="White O.R."/>
            <person name="Whitty B.R."/>
            <person name="Youngman P."/>
            <person name="Wolfe K.H."/>
            <person name="Goldman G.H."/>
            <person name="Wortman J.R."/>
            <person name="Jiang B."/>
            <person name="Denning D.W."/>
            <person name="Nierman W.C."/>
        </authorList>
    </citation>
    <scope>NUCLEOTIDE SEQUENCE [LARGE SCALE GENOMIC DNA]</scope>
    <source>
        <strain evidence="2">CBS 144.89 / FGSC A1163 / CEA10</strain>
    </source>
</reference>
<dbReference type="HOGENOM" id="CLU_1539658_0_0_1"/>
<sequence>MSFGWSAGDVLQTAKIAWDVYKCIADGTQNAKSDFTQFQAEFELMRATIEELQEAETDVPVSKRVALGESYERTIIECTDFVRKHQRLASDIHSGRPKELLHWHKVPDRVKTLFHQVSWPIERKEAERLRRALERNVQLANLMATNTVIDIQKQYRHEDRQENLEILRAINPEP</sequence>
<dbReference type="OrthoDB" id="5400409at2759"/>
<dbReference type="AlphaFoldDB" id="B0Y1M5"/>
<evidence type="ECO:0008006" key="3">
    <source>
        <dbReference type="Google" id="ProtNLM"/>
    </source>
</evidence>
<dbReference type="EMBL" id="DS499597">
    <property type="protein sequence ID" value="EDP50981.1"/>
    <property type="molecule type" value="Genomic_DNA"/>
</dbReference>
<gene>
    <name evidence="1" type="ORF">AFUB_049830</name>
</gene>
<name>B0Y1M5_ASPFC</name>
<evidence type="ECO:0000313" key="1">
    <source>
        <dbReference type="EMBL" id="EDP50981.1"/>
    </source>
</evidence>
<organism evidence="1 2">
    <name type="scientific">Aspergillus fumigatus (strain CBS 144.89 / FGSC A1163 / CEA10)</name>
    <name type="common">Neosartorya fumigata</name>
    <dbReference type="NCBI Taxonomy" id="451804"/>
    <lineage>
        <taxon>Eukaryota</taxon>
        <taxon>Fungi</taxon>
        <taxon>Dikarya</taxon>
        <taxon>Ascomycota</taxon>
        <taxon>Pezizomycotina</taxon>
        <taxon>Eurotiomycetes</taxon>
        <taxon>Eurotiomycetidae</taxon>
        <taxon>Eurotiales</taxon>
        <taxon>Aspergillaceae</taxon>
        <taxon>Aspergillus</taxon>
        <taxon>Aspergillus subgen. Fumigati</taxon>
    </lineage>
</organism>
<accession>B0Y1M5</accession>
<proteinExistence type="predicted"/>
<evidence type="ECO:0000313" key="2">
    <source>
        <dbReference type="Proteomes" id="UP000001699"/>
    </source>
</evidence>
<dbReference type="PANTHER" id="PTHR38886">
    <property type="entry name" value="SESA DOMAIN-CONTAINING PROTEIN"/>
    <property type="match status" value="1"/>
</dbReference>
<dbReference type="Proteomes" id="UP000001699">
    <property type="component" value="Unassembled WGS sequence"/>
</dbReference>
<dbReference type="VEuPathDB" id="FungiDB:AFUB_049830"/>
<dbReference type="PANTHER" id="PTHR38886:SF1">
    <property type="entry name" value="NACHT-NTPASE AND P-LOOP NTPASES N-TERMINAL DOMAIN-CONTAINING PROTEIN"/>
    <property type="match status" value="1"/>
</dbReference>
<protein>
    <recommendedName>
        <fullName evidence="3">Fungal N-terminal domain-containing protein</fullName>
    </recommendedName>
</protein>